<dbReference type="OrthoDB" id="5287589at2"/>
<dbReference type="RefSeq" id="WP_089905999.1">
    <property type="nucleotide sequence ID" value="NZ_FOCI01000062.1"/>
</dbReference>
<organism evidence="2 3">
    <name type="scientific">Loktanella fryxellensis</name>
    <dbReference type="NCBI Taxonomy" id="245187"/>
    <lineage>
        <taxon>Bacteria</taxon>
        <taxon>Pseudomonadati</taxon>
        <taxon>Pseudomonadota</taxon>
        <taxon>Alphaproteobacteria</taxon>
        <taxon>Rhodobacterales</taxon>
        <taxon>Roseobacteraceae</taxon>
        <taxon>Loktanella</taxon>
    </lineage>
</organism>
<dbReference type="Proteomes" id="UP000199585">
    <property type="component" value="Unassembled WGS sequence"/>
</dbReference>
<feature type="region of interest" description="Disordered" evidence="1">
    <location>
        <begin position="125"/>
        <end position="176"/>
    </location>
</feature>
<accession>A0A1H8KDA3</accession>
<feature type="compositionally biased region" description="Polar residues" evidence="1">
    <location>
        <begin position="125"/>
        <end position="142"/>
    </location>
</feature>
<reference evidence="2 3" key="1">
    <citation type="submission" date="2016-10" db="EMBL/GenBank/DDBJ databases">
        <authorList>
            <person name="de Groot N.N."/>
        </authorList>
    </citation>
    <scope>NUCLEOTIDE SEQUENCE [LARGE SCALE GENOMIC DNA]</scope>
    <source>
        <strain evidence="2 3">DSM 16213</strain>
    </source>
</reference>
<evidence type="ECO:0000256" key="1">
    <source>
        <dbReference type="SAM" id="MobiDB-lite"/>
    </source>
</evidence>
<proteinExistence type="predicted"/>
<dbReference type="EMBL" id="FOCI01000062">
    <property type="protein sequence ID" value="SEN90408.1"/>
    <property type="molecule type" value="Genomic_DNA"/>
</dbReference>
<evidence type="ECO:0000313" key="3">
    <source>
        <dbReference type="Proteomes" id="UP000199585"/>
    </source>
</evidence>
<name>A0A1H8KDA3_9RHOB</name>
<dbReference type="AlphaFoldDB" id="A0A1H8KDA3"/>
<evidence type="ECO:0000313" key="2">
    <source>
        <dbReference type="EMBL" id="SEN90408.1"/>
    </source>
</evidence>
<keyword evidence="3" id="KW-1185">Reference proteome</keyword>
<sequence>MEPIGTSEILTADLSMTNLRDTTLPNALRLLNEAWRGDPEAGTVTNDGVGKVMAREMRQVSLSDRARVDRNTDRIMDYERLAAGLENVDVRPSGHDFGFARVGSIMDVMTRGAAGGNAGPVLSAPNTVPFSTSEFHATETGQSGDGGNSPLLPAHPEDNPETPTEPEFGCLKESKF</sequence>
<protein>
    <submittedName>
        <fullName evidence="2">Uncharacterized protein</fullName>
    </submittedName>
</protein>
<gene>
    <name evidence="2" type="ORF">SAMN04488003_1622</name>
</gene>